<comment type="subcellular location">
    <subcellularLocation>
        <location evidence="1 7">Cytoplasm</location>
    </subcellularLocation>
</comment>
<gene>
    <name evidence="9" type="primary">srp14</name>
    <name evidence="9" type="ORF">LSUE1_G005771</name>
</gene>
<evidence type="ECO:0000313" key="9">
    <source>
        <dbReference type="EMBL" id="TVY75663.1"/>
    </source>
</evidence>
<comment type="function">
    <text evidence="7">Component of the signal recognition particle (SRP) complex, a ribonucleoprotein complex that mediates the cotranslational targeting of secretory and membrane proteins to the endoplasmic reticulum (ER).</text>
</comment>
<feature type="region of interest" description="Disordered" evidence="8">
    <location>
        <begin position="111"/>
        <end position="146"/>
    </location>
</feature>
<dbReference type="AlphaFoldDB" id="A0A8T9C6C9"/>
<dbReference type="OrthoDB" id="19209at2759"/>
<evidence type="ECO:0000256" key="1">
    <source>
        <dbReference type="ARBA" id="ARBA00004496"/>
    </source>
</evidence>
<keyword evidence="3 7" id="KW-0963">Cytoplasm</keyword>
<evidence type="ECO:0000256" key="4">
    <source>
        <dbReference type="ARBA" id="ARBA00022884"/>
    </source>
</evidence>
<dbReference type="InterPro" id="IPR003210">
    <property type="entry name" value="Signal_recog_particle_SRP14"/>
</dbReference>
<evidence type="ECO:0000256" key="8">
    <source>
        <dbReference type="SAM" id="MobiDB-lite"/>
    </source>
</evidence>
<keyword evidence="5 7" id="KW-0733">Signal recognition particle</keyword>
<dbReference type="SUPFAM" id="SSF54762">
    <property type="entry name" value="Signal recognition particle alu RNA binding heterodimer, SRP9/14"/>
    <property type="match status" value="1"/>
</dbReference>
<comment type="subunit">
    <text evidence="7">Component of a fungal signal recognition particle (SRP) complex that consists of a 7SL RNA molecule (scR1) and at least six protein subunits: SRP72, SRP68, SRP54, SEC65, SRP21 and SRP14.</text>
</comment>
<keyword evidence="4 7" id="KW-0694">RNA-binding</keyword>
<dbReference type="PANTHER" id="PTHR12013">
    <property type="entry name" value="SIGNAL RECOGNITION PARTICLE 14 KD PROTEIN"/>
    <property type="match status" value="1"/>
</dbReference>
<dbReference type="Proteomes" id="UP000469558">
    <property type="component" value="Unassembled WGS sequence"/>
</dbReference>
<reference evidence="9 10" key="1">
    <citation type="submission" date="2018-05" db="EMBL/GenBank/DDBJ databases">
        <title>Genome sequencing and assembly of the regulated plant pathogen Lachnellula willkommii and related sister species for the development of diagnostic species identification markers.</title>
        <authorList>
            <person name="Giroux E."/>
            <person name="Bilodeau G."/>
        </authorList>
    </citation>
    <scope>NUCLEOTIDE SEQUENCE [LARGE SCALE GENOMIC DNA]</scope>
    <source>
        <strain evidence="9 10">CBS 268.59</strain>
    </source>
</reference>
<accession>A0A8T9C6C9</accession>
<keyword evidence="6 7" id="KW-0687">Ribonucleoprotein</keyword>
<evidence type="ECO:0000256" key="2">
    <source>
        <dbReference type="ARBA" id="ARBA00010349"/>
    </source>
</evidence>
<evidence type="ECO:0000313" key="10">
    <source>
        <dbReference type="Proteomes" id="UP000469558"/>
    </source>
</evidence>
<dbReference type="EMBL" id="QGMK01000987">
    <property type="protein sequence ID" value="TVY75663.1"/>
    <property type="molecule type" value="Genomic_DNA"/>
</dbReference>
<feature type="compositionally biased region" description="Basic residues" evidence="8">
    <location>
        <begin position="111"/>
        <end position="130"/>
    </location>
</feature>
<dbReference type="GO" id="GO:0006614">
    <property type="term" value="P:SRP-dependent cotranslational protein targeting to membrane"/>
    <property type="evidence" value="ECO:0007669"/>
    <property type="project" value="UniProtKB-UniRule"/>
</dbReference>
<proteinExistence type="inferred from homology"/>
<dbReference type="GO" id="GO:0030942">
    <property type="term" value="F:endoplasmic reticulum signal peptide binding"/>
    <property type="evidence" value="ECO:0007669"/>
    <property type="project" value="UniProtKB-UniRule"/>
</dbReference>
<protein>
    <recommendedName>
        <fullName evidence="7">Signal recognition particle subunit SRP14</fullName>
    </recommendedName>
    <alternativeName>
        <fullName evidence="7">Signal recognition particle 14 kDa protein</fullName>
    </alternativeName>
</protein>
<comment type="similarity">
    <text evidence="2 7">Belongs to the SRP14 family.</text>
</comment>
<organism evidence="9 10">
    <name type="scientific">Lachnellula suecica</name>
    <dbReference type="NCBI Taxonomy" id="602035"/>
    <lineage>
        <taxon>Eukaryota</taxon>
        <taxon>Fungi</taxon>
        <taxon>Dikarya</taxon>
        <taxon>Ascomycota</taxon>
        <taxon>Pezizomycotina</taxon>
        <taxon>Leotiomycetes</taxon>
        <taxon>Helotiales</taxon>
        <taxon>Lachnaceae</taxon>
        <taxon>Lachnellula</taxon>
    </lineage>
</organism>
<evidence type="ECO:0000256" key="3">
    <source>
        <dbReference type="ARBA" id="ARBA00022490"/>
    </source>
</evidence>
<evidence type="ECO:0000256" key="6">
    <source>
        <dbReference type="ARBA" id="ARBA00023274"/>
    </source>
</evidence>
<name>A0A8T9C6C9_9HELO</name>
<dbReference type="Gene3D" id="3.30.720.10">
    <property type="entry name" value="Signal recognition particle alu RNA binding heterodimer, srp9/1"/>
    <property type="match status" value="1"/>
</dbReference>
<dbReference type="GO" id="GO:0005786">
    <property type="term" value="C:signal recognition particle, endoplasmic reticulum targeting"/>
    <property type="evidence" value="ECO:0007669"/>
    <property type="project" value="UniProtKB-UniRule"/>
</dbReference>
<keyword evidence="10" id="KW-1185">Reference proteome</keyword>
<dbReference type="Pfam" id="PF02290">
    <property type="entry name" value="SRP14"/>
    <property type="match status" value="1"/>
</dbReference>
<comment type="caution">
    <text evidence="9">The sequence shown here is derived from an EMBL/GenBank/DDBJ whole genome shotgun (WGS) entry which is preliminary data.</text>
</comment>
<evidence type="ECO:0000256" key="5">
    <source>
        <dbReference type="ARBA" id="ARBA00023135"/>
    </source>
</evidence>
<evidence type="ECO:0000256" key="7">
    <source>
        <dbReference type="RuleBase" id="RU368100"/>
    </source>
</evidence>
<dbReference type="InterPro" id="IPR009018">
    <property type="entry name" value="Signal_recog_particle_SRP9/14"/>
</dbReference>
<dbReference type="GO" id="GO:0008312">
    <property type="term" value="F:7S RNA binding"/>
    <property type="evidence" value="ECO:0007669"/>
    <property type="project" value="UniProtKB-UniRule"/>
</dbReference>
<sequence>MSKSLHSSNDDFFQKLSELFESSTHGSIYLTQKCMAYGAEAEATEIKPVPSEQFPDLNPSAPLPLIIRATNGKSKQKRDEKIKLSTIVEADAMEGFFGRYAEVCKTRMSGLKKRDRSKAKEKLKAKKRKQGGAAAAGVGKKKGRKGGKRAYGLALIALLERIYQNFTNENYIHLLFTMGDEFGSAG</sequence>